<dbReference type="InterPro" id="IPR050093">
    <property type="entry name" value="ABC_SmlMolc_Importer"/>
</dbReference>
<accession>A0A644ZH79</accession>
<dbReference type="PROSITE" id="PS50893">
    <property type="entry name" value="ABC_TRANSPORTER_2"/>
    <property type="match status" value="1"/>
</dbReference>
<evidence type="ECO:0000256" key="2">
    <source>
        <dbReference type="ARBA" id="ARBA00022741"/>
    </source>
</evidence>
<dbReference type="PANTHER" id="PTHR42781:SF8">
    <property type="entry name" value="BICARBONATE TRANSPORT ATP-BINDING PROTEIN CMPC"/>
    <property type="match status" value="1"/>
</dbReference>
<dbReference type="Gene3D" id="3.40.50.300">
    <property type="entry name" value="P-loop containing nucleotide triphosphate hydrolases"/>
    <property type="match status" value="1"/>
</dbReference>
<reference evidence="5" key="1">
    <citation type="submission" date="2019-08" db="EMBL/GenBank/DDBJ databases">
        <authorList>
            <person name="Kucharzyk K."/>
            <person name="Murdoch R.W."/>
            <person name="Higgins S."/>
            <person name="Loffler F."/>
        </authorList>
    </citation>
    <scope>NUCLEOTIDE SEQUENCE</scope>
</reference>
<keyword evidence="5" id="KW-0378">Hydrolase</keyword>
<evidence type="ECO:0000256" key="3">
    <source>
        <dbReference type="ARBA" id="ARBA00022840"/>
    </source>
</evidence>
<gene>
    <name evidence="5" type="primary">ssuB_28</name>
    <name evidence="5" type="ORF">SDC9_86715</name>
</gene>
<dbReference type="EC" id="3.6.3.-" evidence="5"/>
<evidence type="ECO:0000259" key="4">
    <source>
        <dbReference type="PROSITE" id="PS50893"/>
    </source>
</evidence>
<dbReference type="InterPro" id="IPR003593">
    <property type="entry name" value="AAA+_ATPase"/>
</dbReference>
<feature type="domain" description="ABC transporter" evidence="4">
    <location>
        <begin position="6"/>
        <end position="221"/>
    </location>
</feature>
<keyword evidence="2" id="KW-0547">Nucleotide-binding</keyword>
<dbReference type="PANTHER" id="PTHR42781">
    <property type="entry name" value="SPERMIDINE/PUTRESCINE IMPORT ATP-BINDING PROTEIN POTA"/>
    <property type="match status" value="1"/>
</dbReference>
<name>A0A644ZH79_9ZZZZ</name>
<evidence type="ECO:0000313" key="5">
    <source>
        <dbReference type="EMBL" id="MPM40077.1"/>
    </source>
</evidence>
<protein>
    <submittedName>
        <fullName evidence="5">Aliphatic sulfonates import ATP-binding protein SsuB</fullName>
        <ecNumber evidence="5">3.6.3.-</ecNumber>
    </submittedName>
</protein>
<dbReference type="GO" id="GO:0016887">
    <property type="term" value="F:ATP hydrolysis activity"/>
    <property type="evidence" value="ECO:0007669"/>
    <property type="project" value="InterPro"/>
</dbReference>
<keyword evidence="1" id="KW-0813">Transport</keyword>
<dbReference type="Pfam" id="PF00005">
    <property type="entry name" value="ABC_tran"/>
    <property type="match status" value="1"/>
</dbReference>
<dbReference type="InterPro" id="IPR027417">
    <property type="entry name" value="P-loop_NTPase"/>
</dbReference>
<dbReference type="SUPFAM" id="SSF52540">
    <property type="entry name" value="P-loop containing nucleoside triphosphate hydrolases"/>
    <property type="match status" value="1"/>
</dbReference>
<keyword evidence="3 5" id="KW-0067">ATP-binding</keyword>
<sequence length="225" mass="26419">MEEISLNIKNINKSYNEKVVFKNFEITLYKNKVNCILGKSGCGKSTLLNVLSKTIKNDTELYSEIEGMQMSYIYQEDRLIDWITIEENINLVLKKNYKKSDRENICKKYLKEVGIYEYSQYYPQMLSGGTRQRANIARAFVYPSQIIIMDEPFKSIDISSKKQIMNIFKMIIQKEKRTVIFVTHDIEEAMYLSDNINILGKTPTVSKMFFNDKTKFKKELIENSI</sequence>
<dbReference type="EMBL" id="VSSQ01008869">
    <property type="protein sequence ID" value="MPM40077.1"/>
    <property type="molecule type" value="Genomic_DNA"/>
</dbReference>
<dbReference type="InterPro" id="IPR003439">
    <property type="entry name" value="ABC_transporter-like_ATP-bd"/>
</dbReference>
<dbReference type="SMART" id="SM00382">
    <property type="entry name" value="AAA"/>
    <property type="match status" value="1"/>
</dbReference>
<dbReference type="GO" id="GO:0005524">
    <property type="term" value="F:ATP binding"/>
    <property type="evidence" value="ECO:0007669"/>
    <property type="project" value="UniProtKB-KW"/>
</dbReference>
<organism evidence="5">
    <name type="scientific">bioreactor metagenome</name>
    <dbReference type="NCBI Taxonomy" id="1076179"/>
    <lineage>
        <taxon>unclassified sequences</taxon>
        <taxon>metagenomes</taxon>
        <taxon>ecological metagenomes</taxon>
    </lineage>
</organism>
<evidence type="ECO:0000256" key="1">
    <source>
        <dbReference type="ARBA" id="ARBA00022448"/>
    </source>
</evidence>
<dbReference type="AlphaFoldDB" id="A0A644ZH79"/>
<proteinExistence type="predicted"/>
<comment type="caution">
    <text evidence="5">The sequence shown here is derived from an EMBL/GenBank/DDBJ whole genome shotgun (WGS) entry which is preliminary data.</text>
</comment>